<dbReference type="Proteomes" id="UP000070444">
    <property type="component" value="Unassembled WGS sequence"/>
</dbReference>
<evidence type="ECO:0000313" key="2">
    <source>
        <dbReference type="EMBL" id="KXN74349.1"/>
    </source>
</evidence>
<dbReference type="SUPFAM" id="SSF54695">
    <property type="entry name" value="POZ domain"/>
    <property type="match status" value="1"/>
</dbReference>
<dbReference type="OrthoDB" id="6777468at2759"/>
<organism evidence="2 3">
    <name type="scientific">Conidiobolus coronatus (strain ATCC 28846 / CBS 209.66 / NRRL 28638)</name>
    <name type="common">Delacroixia coronata</name>
    <dbReference type="NCBI Taxonomy" id="796925"/>
    <lineage>
        <taxon>Eukaryota</taxon>
        <taxon>Fungi</taxon>
        <taxon>Fungi incertae sedis</taxon>
        <taxon>Zoopagomycota</taxon>
        <taxon>Entomophthoromycotina</taxon>
        <taxon>Entomophthoromycetes</taxon>
        <taxon>Entomophthorales</taxon>
        <taxon>Ancylistaceae</taxon>
        <taxon>Conidiobolus</taxon>
    </lineage>
</organism>
<sequence>MHLVEYKRCRDVHIEVTSYEGWLSGQTILTTNTNFENLIQSKIMVKTSDIKLIVKSGEKIEAIKCHSNHLCIKSPYFFNLLESGFLESEIGEIETQCSKEAIIPILQYIYTGEIERGFFIKENYDTILEMYSKVCEYEMEKVKSIVEVFILAFLDQYNYKLLVQSTILNRDDPFSMKAMKFIANYFK</sequence>
<dbReference type="InterPro" id="IPR011333">
    <property type="entry name" value="SKP1/BTB/POZ_sf"/>
</dbReference>
<gene>
    <name evidence="2" type="ORF">CONCODRAFT_67547</name>
</gene>
<proteinExistence type="predicted"/>
<protein>
    <recommendedName>
        <fullName evidence="1">BTB domain-containing protein</fullName>
    </recommendedName>
</protein>
<reference evidence="2 3" key="1">
    <citation type="journal article" date="2015" name="Genome Biol. Evol.">
        <title>Phylogenomic analyses indicate that early fungi evolved digesting cell walls of algal ancestors of land plants.</title>
        <authorList>
            <person name="Chang Y."/>
            <person name="Wang S."/>
            <person name="Sekimoto S."/>
            <person name="Aerts A.L."/>
            <person name="Choi C."/>
            <person name="Clum A."/>
            <person name="LaButti K.M."/>
            <person name="Lindquist E.A."/>
            <person name="Yee Ngan C."/>
            <person name="Ohm R.A."/>
            <person name="Salamov A.A."/>
            <person name="Grigoriev I.V."/>
            <person name="Spatafora J.W."/>
            <person name="Berbee M.L."/>
        </authorList>
    </citation>
    <scope>NUCLEOTIDE SEQUENCE [LARGE SCALE GENOMIC DNA]</scope>
    <source>
        <strain evidence="2 3">NRRL 28638</strain>
    </source>
</reference>
<dbReference type="AlphaFoldDB" id="A0A137PH65"/>
<name>A0A137PH65_CONC2</name>
<evidence type="ECO:0000313" key="3">
    <source>
        <dbReference type="Proteomes" id="UP000070444"/>
    </source>
</evidence>
<dbReference type="InterPro" id="IPR000210">
    <property type="entry name" value="BTB/POZ_dom"/>
</dbReference>
<dbReference type="PROSITE" id="PS50097">
    <property type="entry name" value="BTB"/>
    <property type="match status" value="1"/>
</dbReference>
<accession>A0A137PH65</accession>
<dbReference type="Pfam" id="PF00651">
    <property type="entry name" value="BTB"/>
    <property type="match status" value="1"/>
</dbReference>
<feature type="domain" description="BTB" evidence="1">
    <location>
        <begin position="48"/>
        <end position="115"/>
    </location>
</feature>
<keyword evidence="3" id="KW-1185">Reference proteome</keyword>
<evidence type="ECO:0000259" key="1">
    <source>
        <dbReference type="PROSITE" id="PS50097"/>
    </source>
</evidence>
<dbReference type="EMBL" id="KQ964424">
    <property type="protein sequence ID" value="KXN74349.1"/>
    <property type="molecule type" value="Genomic_DNA"/>
</dbReference>
<dbReference type="Gene3D" id="3.30.710.10">
    <property type="entry name" value="Potassium Channel Kv1.1, Chain A"/>
    <property type="match status" value="1"/>
</dbReference>
<dbReference type="CDD" id="cd18186">
    <property type="entry name" value="BTB_POZ_ZBTB_KLHL-like"/>
    <property type="match status" value="1"/>
</dbReference>